<dbReference type="AlphaFoldDB" id="A0A4Y7QGG0"/>
<keyword evidence="2" id="KW-1185">Reference proteome</keyword>
<dbReference type="VEuPathDB" id="FungiDB:BD410DRAFT_783850"/>
<proteinExistence type="predicted"/>
<dbReference type="Proteomes" id="UP000294933">
    <property type="component" value="Unassembled WGS sequence"/>
</dbReference>
<protein>
    <recommendedName>
        <fullName evidence="3">Protein kinase domain-containing protein</fullName>
    </recommendedName>
</protein>
<dbReference type="PANTHER" id="PTHR37171:SF1">
    <property type="entry name" value="SERINE_THREONINE-PROTEIN KINASE YRZF-RELATED"/>
    <property type="match status" value="1"/>
</dbReference>
<evidence type="ECO:0000313" key="1">
    <source>
        <dbReference type="EMBL" id="TDL26737.1"/>
    </source>
</evidence>
<dbReference type="PANTHER" id="PTHR37171">
    <property type="entry name" value="SERINE/THREONINE-PROTEIN KINASE YRZF-RELATED"/>
    <property type="match status" value="1"/>
</dbReference>
<accession>A0A4Y7QGG0</accession>
<reference evidence="1 2" key="1">
    <citation type="submission" date="2018-06" db="EMBL/GenBank/DDBJ databases">
        <title>A transcriptomic atlas of mushroom development highlights an independent origin of complex multicellularity.</title>
        <authorList>
            <consortium name="DOE Joint Genome Institute"/>
            <person name="Krizsan K."/>
            <person name="Almasi E."/>
            <person name="Merenyi Z."/>
            <person name="Sahu N."/>
            <person name="Viragh M."/>
            <person name="Koszo T."/>
            <person name="Mondo S."/>
            <person name="Kiss B."/>
            <person name="Balint B."/>
            <person name="Kues U."/>
            <person name="Barry K."/>
            <person name="Hegedus J.C."/>
            <person name="Henrissat B."/>
            <person name="Johnson J."/>
            <person name="Lipzen A."/>
            <person name="Ohm R."/>
            <person name="Nagy I."/>
            <person name="Pangilinan J."/>
            <person name="Yan J."/>
            <person name="Xiong Y."/>
            <person name="Grigoriev I.V."/>
            <person name="Hibbett D.S."/>
            <person name="Nagy L.G."/>
        </authorList>
    </citation>
    <scope>NUCLEOTIDE SEQUENCE [LARGE SCALE GENOMIC DNA]</scope>
    <source>
        <strain evidence="1 2">SZMC22713</strain>
    </source>
</reference>
<dbReference type="SUPFAM" id="SSF56112">
    <property type="entry name" value="Protein kinase-like (PK-like)"/>
    <property type="match status" value="1"/>
</dbReference>
<name>A0A4Y7QGG0_9AGAM</name>
<gene>
    <name evidence="1" type="ORF">BD410DRAFT_783850</name>
</gene>
<organism evidence="1 2">
    <name type="scientific">Rickenella mellea</name>
    <dbReference type="NCBI Taxonomy" id="50990"/>
    <lineage>
        <taxon>Eukaryota</taxon>
        <taxon>Fungi</taxon>
        <taxon>Dikarya</taxon>
        <taxon>Basidiomycota</taxon>
        <taxon>Agaricomycotina</taxon>
        <taxon>Agaricomycetes</taxon>
        <taxon>Hymenochaetales</taxon>
        <taxon>Rickenellaceae</taxon>
        <taxon>Rickenella</taxon>
    </lineage>
</organism>
<dbReference type="InterPro" id="IPR052396">
    <property type="entry name" value="Meiotic_Drive_Suppr_Kinase"/>
</dbReference>
<dbReference type="OrthoDB" id="3262759at2759"/>
<dbReference type="InterPro" id="IPR011009">
    <property type="entry name" value="Kinase-like_dom_sf"/>
</dbReference>
<dbReference type="EMBL" id="ML170161">
    <property type="protein sequence ID" value="TDL26737.1"/>
    <property type="molecule type" value="Genomic_DNA"/>
</dbReference>
<dbReference type="STRING" id="50990.A0A4Y7QGG0"/>
<evidence type="ECO:0000313" key="2">
    <source>
        <dbReference type="Proteomes" id="UP000294933"/>
    </source>
</evidence>
<sequence>MERSTVKFHGKSYKVNRVLNDRPIAIVLDVSRGKKRRIIKIFPPVLHRGLYKQGFKNELLAYRTFREQRCTVVPLLWGSTATLTVKYPEGTANVPDSCKLEGNQRAIMLEYLDGEMLEPRNATVDATTKALQYLNEIHSLGIYHGDVHNFGCRDGTPRNVMILNNGDVRWIDFEHSQKGANDDEMDEEQKVVECSIGPTGYIWQTRKRLGLTTDE</sequence>
<dbReference type="Gene3D" id="1.10.510.10">
    <property type="entry name" value="Transferase(Phosphotransferase) domain 1"/>
    <property type="match status" value="1"/>
</dbReference>
<evidence type="ECO:0008006" key="3">
    <source>
        <dbReference type="Google" id="ProtNLM"/>
    </source>
</evidence>